<accession>A0AAV7PGJ5</accession>
<sequence>MDHQVQYLSECVEKRAVHRVWERDVAGFDAASVSVLRGEGAEASRRGIGSLLQSGGGEVALVARSRSLGTSGKVEVWRSQDAAGQSHGVAVMSQVLRLSWVA</sequence>
<dbReference type="EMBL" id="JANPWB010000011">
    <property type="protein sequence ID" value="KAJ1127431.1"/>
    <property type="molecule type" value="Genomic_DNA"/>
</dbReference>
<keyword evidence="2" id="KW-1185">Reference proteome</keyword>
<dbReference type="Proteomes" id="UP001066276">
    <property type="component" value="Chromosome 7"/>
</dbReference>
<proteinExistence type="predicted"/>
<protein>
    <submittedName>
        <fullName evidence="1">Uncharacterized protein</fullName>
    </submittedName>
</protein>
<organism evidence="1 2">
    <name type="scientific">Pleurodeles waltl</name>
    <name type="common">Iberian ribbed newt</name>
    <dbReference type="NCBI Taxonomy" id="8319"/>
    <lineage>
        <taxon>Eukaryota</taxon>
        <taxon>Metazoa</taxon>
        <taxon>Chordata</taxon>
        <taxon>Craniata</taxon>
        <taxon>Vertebrata</taxon>
        <taxon>Euteleostomi</taxon>
        <taxon>Amphibia</taxon>
        <taxon>Batrachia</taxon>
        <taxon>Caudata</taxon>
        <taxon>Salamandroidea</taxon>
        <taxon>Salamandridae</taxon>
        <taxon>Pleurodelinae</taxon>
        <taxon>Pleurodeles</taxon>
    </lineage>
</organism>
<gene>
    <name evidence="1" type="ORF">NDU88_005833</name>
</gene>
<comment type="caution">
    <text evidence="1">The sequence shown here is derived from an EMBL/GenBank/DDBJ whole genome shotgun (WGS) entry which is preliminary data.</text>
</comment>
<name>A0AAV7PGJ5_PLEWA</name>
<reference evidence="1" key="1">
    <citation type="journal article" date="2022" name="bioRxiv">
        <title>Sequencing and chromosome-scale assembly of the giantPleurodeles waltlgenome.</title>
        <authorList>
            <person name="Brown T."/>
            <person name="Elewa A."/>
            <person name="Iarovenko S."/>
            <person name="Subramanian E."/>
            <person name="Araus A.J."/>
            <person name="Petzold A."/>
            <person name="Susuki M."/>
            <person name="Suzuki K.-i.T."/>
            <person name="Hayashi T."/>
            <person name="Toyoda A."/>
            <person name="Oliveira C."/>
            <person name="Osipova E."/>
            <person name="Leigh N.D."/>
            <person name="Simon A."/>
            <person name="Yun M.H."/>
        </authorList>
    </citation>
    <scope>NUCLEOTIDE SEQUENCE</scope>
    <source>
        <strain evidence="1">20211129_DDA</strain>
        <tissue evidence="1">Liver</tissue>
    </source>
</reference>
<dbReference type="AlphaFoldDB" id="A0AAV7PGJ5"/>
<evidence type="ECO:0000313" key="2">
    <source>
        <dbReference type="Proteomes" id="UP001066276"/>
    </source>
</evidence>
<evidence type="ECO:0000313" key="1">
    <source>
        <dbReference type="EMBL" id="KAJ1127431.1"/>
    </source>
</evidence>